<sequence length="79" mass="8606">MVLISTSLLASYMLGIKAAATGAGQKSQVTFSSRLFRQLRTTSSRARRRFSRPPCSPAPCTSRQSLAFILFHAKGSLTK</sequence>
<proteinExistence type="predicted"/>
<name>A0AAV4X0A2_CAEEX</name>
<comment type="caution">
    <text evidence="2">The sequence shown here is derived from an EMBL/GenBank/DDBJ whole genome shotgun (WGS) entry which is preliminary data.</text>
</comment>
<feature type="chain" id="PRO_5043752816" description="Secreted protein" evidence="1">
    <location>
        <begin position="19"/>
        <end position="79"/>
    </location>
</feature>
<feature type="signal peptide" evidence="1">
    <location>
        <begin position="1"/>
        <end position="18"/>
    </location>
</feature>
<dbReference type="EMBL" id="BPLR01016932">
    <property type="protein sequence ID" value="GIY87375.1"/>
    <property type="molecule type" value="Genomic_DNA"/>
</dbReference>
<keyword evidence="3" id="KW-1185">Reference proteome</keyword>
<dbReference type="Proteomes" id="UP001054945">
    <property type="component" value="Unassembled WGS sequence"/>
</dbReference>
<organism evidence="2 3">
    <name type="scientific">Caerostris extrusa</name>
    <name type="common">Bark spider</name>
    <name type="synonym">Caerostris bankana</name>
    <dbReference type="NCBI Taxonomy" id="172846"/>
    <lineage>
        <taxon>Eukaryota</taxon>
        <taxon>Metazoa</taxon>
        <taxon>Ecdysozoa</taxon>
        <taxon>Arthropoda</taxon>
        <taxon>Chelicerata</taxon>
        <taxon>Arachnida</taxon>
        <taxon>Araneae</taxon>
        <taxon>Araneomorphae</taxon>
        <taxon>Entelegynae</taxon>
        <taxon>Araneoidea</taxon>
        <taxon>Araneidae</taxon>
        <taxon>Caerostris</taxon>
    </lineage>
</organism>
<evidence type="ECO:0008006" key="4">
    <source>
        <dbReference type="Google" id="ProtNLM"/>
    </source>
</evidence>
<reference evidence="2 3" key="1">
    <citation type="submission" date="2021-06" db="EMBL/GenBank/DDBJ databases">
        <title>Caerostris extrusa draft genome.</title>
        <authorList>
            <person name="Kono N."/>
            <person name="Arakawa K."/>
        </authorList>
    </citation>
    <scope>NUCLEOTIDE SEQUENCE [LARGE SCALE GENOMIC DNA]</scope>
</reference>
<gene>
    <name evidence="2" type="ORF">CEXT_579821</name>
</gene>
<keyword evidence="1" id="KW-0732">Signal</keyword>
<evidence type="ECO:0000313" key="3">
    <source>
        <dbReference type="Proteomes" id="UP001054945"/>
    </source>
</evidence>
<evidence type="ECO:0000256" key="1">
    <source>
        <dbReference type="SAM" id="SignalP"/>
    </source>
</evidence>
<protein>
    <recommendedName>
        <fullName evidence="4">Secreted protein</fullName>
    </recommendedName>
</protein>
<dbReference type="AlphaFoldDB" id="A0AAV4X0A2"/>
<accession>A0AAV4X0A2</accession>
<evidence type="ECO:0000313" key="2">
    <source>
        <dbReference type="EMBL" id="GIY87375.1"/>
    </source>
</evidence>